<dbReference type="Proteomes" id="UP000307768">
    <property type="component" value="Unassembled WGS sequence"/>
</dbReference>
<dbReference type="InterPro" id="IPR012349">
    <property type="entry name" value="Split_barrel_FMN-bd"/>
</dbReference>
<dbReference type="AlphaFoldDB" id="A0A5Q6S038"/>
<dbReference type="GO" id="GO:0016491">
    <property type="term" value="F:oxidoreductase activity"/>
    <property type="evidence" value="ECO:0007669"/>
    <property type="project" value="InterPro"/>
</dbReference>
<name>A0A5Q6S038_9ACTN</name>
<gene>
    <name evidence="1" type="ORF">FE697_009070</name>
</gene>
<dbReference type="EMBL" id="VDFQ02000002">
    <property type="protein sequence ID" value="KAA1423715.1"/>
    <property type="molecule type" value="Genomic_DNA"/>
</dbReference>
<organism evidence="1 2">
    <name type="scientific">Mumia zhuanghuii</name>
    <dbReference type="NCBI Taxonomy" id="2585211"/>
    <lineage>
        <taxon>Bacteria</taxon>
        <taxon>Bacillati</taxon>
        <taxon>Actinomycetota</taxon>
        <taxon>Actinomycetes</taxon>
        <taxon>Propionibacteriales</taxon>
        <taxon>Nocardioidaceae</taxon>
        <taxon>Mumia</taxon>
    </lineage>
</organism>
<accession>A0A5Q6S038</accession>
<dbReference type="Pfam" id="PF04075">
    <property type="entry name" value="F420H2_quin_red"/>
    <property type="match status" value="1"/>
</dbReference>
<evidence type="ECO:0000313" key="1">
    <source>
        <dbReference type="EMBL" id="KAA1423715.1"/>
    </source>
</evidence>
<dbReference type="InterPro" id="IPR004378">
    <property type="entry name" value="F420H2_quin_Rdtase"/>
</dbReference>
<protein>
    <submittedName>
        <fullName evidence="1">Nitroreductase family deazaflavin-dependent oxidoreductase</fullName>
    </submittedName>
</protein>
<sequence>MPIPTRVGRFNRALPNRAIVHVAPYVPGFGVVTHRGRRSGRTYRTPVAVFREGDQVTLALVYGAEADWVRNVLAAGEATVTTRGRTISVAAPRKVHDPQRRRVPRAVRPALRALGVDDFLVGDVAPR</sequence>
<proteinExistence type="predicted"/>
<evidence type="ECO:0000313" key="2">
    <source>
        <dbReference type="Proteomes" id="UP000307768"/>
    </source>
</evidence>
<reference evidence="1 2" key="1">
    <citation type="submission" date="2019-09" db="EMBL/GenBank/DDBJ databases">
        <title>Mumia zhuanghuii sp. nov. isolated from the intestinal contents of plateau pika (Ochotona curzoniae) in the Qinghai-Tibet plateau of China.</title>
        <authorList>
            <person name="Tian Z."/>
        </authorList>
    </citation>
    <scope>NUCLEOTIDE SEQUENCE [LARGE SCALE GENOMIC DNA]</scope>
    <source>
        <strain evidence="2">350</strain>
    </source>
</reference>
<dbReference type="NCBIfam" id="TIGR00026">
    <property type="entry name" value="hi_GC_TIGR00026"/>
    <property type="match status" value="1"/>
</dbReference>
<comment type="caution">
    <text evidence="1">The sequence shown here is derived from an EMBL/GenBank/DDBJ whole genome shotgun (WGS) entry which is preliminary data.</text>
</comment>
<dbReference type="Gene3D" id="2.30.110.10">
    <property type="entry name" value="Electron Transport, Fmn-binding Protein, Chain A"/>
    <property type="match status" value="1"/>
</dbReference>
<dbReference type="OrthoDB" id="3778270at2"/>
<dbReference type="RefSeq" id="WP_149769234.1">
    <property type="nucleotide sequence ID" value="NZ_VDFQ02000002.1"/>
</dbReference>